<dbReference type="Proteomes" id="UP000597138">
    <property type="component" value="Unassembled WGS sequence"/>
</dbReference>
<dbReference type="RefSeq" id="WP_035960765.1">
    <property type="nucleotide sequence ID" value="NZ_BMEG01000001.1"/>
</dbReference>
<keyword evidence="4" id="KW-1185">Reference proteome</keyword>
<dbReference type="EMBL" id="BMEG01000001">
    <property type="protein sequence ID" value="GGD54895.1"/>
    <property type="molecule type" value="Genomic_DNA"/>
</dbReference>
<evidence type="ECO:0000313" key="3">
    <source>
        <dbReference type="Proteomes" id="UP000027439"/>
    </source>
</evidence>
<dbReference type="STRING" id="1071679.BG57_17120"/>
<reference evidence="1" key="1">
    <citation type="journal article" date="2014" name="Int. J. Syst. Evol. Microbiol.">
        <title>Complete genome of a new Firmicutes species belonging to the dominant human colonic microbiota ('Ruminococcus bicirculans') reveals two chromosomes and a selective capacity to utilize plant glucans.</title>
        <authorList>
            <consortium name="NISC Comparative Sequencing Program"/>
            <person name="Wegmann U."/>
            <person name="Louis P."/>
            <person name="Goesmann A."/>
            <person name="Henrissat B."/>
            <person name="Duncan S.H."/>
            <person name="Flint H.J."/>
        </authorList>
    </citation>
    <scope>NUCLEOTIDE SEQUENCE</scope>
    <source>
        <strain evidence="1">CGMCC 1.11013</strain>
    </source>
</reference>
<comment type="caution">
    <text evidence="2">The sequence shown here is derived from an EMBL/GenBank/DDBJ whole genome shotgun (WGS) entry which is preliminary data.</text>
</comment>
<name>A0A069PA19_9BURK</name>
<evidence type="ECO:0000313" key="2">
    <source>
        <dbReference type="EMBL" id="KDR36664.1"/>
    </source>
</evidence>
<gene>
    <name evidence="2" type="ORF">BG57_17120</name>
    <name evidence="1" type="ORF">GCM10010985_05900</name>
</gene>
<dbReference type="AlphaFoldDB" id="A0A069PA19"/>
<evidence type="ECO:0000313" key="1">
    <source>
        <dbReference type="EMBL" id="GGD54895.1"/>
    </source>
</evidence>
<protein>
    <submittedName>
        <fullName evidence="2">Uncharacterized protein</fullName>
    </submittedName>
</protein>
<evidence type="ECO:0000313" key="4">
    <source>
        <dbReference type="Proteomes" id="UP000597138"/>
    </source>
</evidence>
<reference evidence="1" key="4">
    <citation type="submission" date="2024-05" db="EMBL/GenBank/DDBJ databases">
        <authorList>
            <person name="Sun Q."/>
            <person name="Zhou Y."/>
        </authorList>
    </citation>
    <scope>NUCLEOTIDE SEQUENCE</scope>
    <source>
        <strain evidence="1">CGMCC 1.11013</strain>
    </source>
</reference>
<organism evidence="2 3">
    <name type="scientific">Caballeronia grimmiae</name>
    <dbReference type="NCBI Taxonomy" id="1071679"/>
    <lineage>
        <taxon>Bacteria</taxon>
        <taxon>Pseudomonadati</taxon>
        <taxon>Pseudomonadota</taxon>
        <taxon>Betaproteobacteria</taxon>
        <taxon>Burkholderiales</taxon>
        <taxon>Burkholderiaceae</taxon>
        <taxon>Caballeronia</taxon>
    </lineage>
</organism>
<accession>A0A069PA19</accession>
<sequence length="88" mass="9613">MSDGRGLAAQAKKIGLIVPRDLGTVHYRRQSQSRDGNGKRLKDARRACDNSPLPDLFFAYLTKRQQAVCIVPNEAATIAVSRPSGKGF</sequence>
<dbReference type="Proteomes" id="UP000027439">
    <property type="component" value="Unassembled WGS sequence"/>
</dbReference>
<dbReference type="EMBL" id="JFHE01000003">
    <property type="protein sequence ID" value="KDR36664.1"/>
    <property type="molecule type" value="Genomic_DNA"/>
</dbReference>
<reference evidence="4" key="3">
    <citation type="journal article" date="2019" name="Int. J. Syst. Evol. Microbiol.">
        <title>The Global Catalogue of Microorganisms (GCM) 10K type strain sequencing project: providing services to taxonomists for standard genome sequencing and annotation.</title>
        <authorList>
            <consortium name="The Broad Institute Genomics Platform"/>
            <consortium name="The Broad Institute Genome Sequencing Center for Infectious Disease"/>
            <person name="Wu L."/>
            <person name="Ma J."/>
        </authorList>
    </citation>
    <scope>NUCLEOTIDE SEQUENCE [LARGE SCALE GENOMIC DNA]</scope>
    <source>
        <strain evidence="4">CGMCC 1.11013</strain>
    </source>
</reference>
<reference evidence="2 3" key="2">
    <citation type="submission" date="2014-03" db="EMBL/GenBank/DDBJ databases">
        <title>Draft Genome Sequences of Four Burkholderia Strains.</title>
        <authorList>
            <person name="Liu X.Y."/>
            <person name="Li C.X."/>
            <person name="Xu J.H."/>
        </authorList>
    </citation>
    <scope>NUCLEOTIDE SEQUENCE [LARGE SCALE GENOMIC DNA]</scope>
    <source>
        <strain evidence="2 3">R27</strain>
    </source>
</reference>
<proteinExistence type="predicted"/>